<evidence type="ECO:0000313" key="10">
    <source>
        <dbReference type="Ensembl" id="ENSSPAP00000014954.1"/>
    </source>
</evidence>
<dbReference type="InterPro" id="IPR038286">
    <property type="entry name" value="IPK_sf"/>
</dbReference>
<comment type="similarity">
    <text evidence="1 8">Belongs to the inositol phosphokinase (IPK) family.</text>
</comment>
<comment type="catalytic activity">
    <reaction evidence="6">
        <text>1D-myo-inositol 1,4,5-trisphosphate + 2 ATP = 1D-myo-inositol 1,3,4,5,6-pentakisphosphate + 2 ADP + 2 H(+)</text>
        <dbReference type="Rhea" id="RHEA:32359"/>
        <dbReference type="ChEBI" id="CHEBI:15378"/>
        <dbReference type="ChEBI" id="CHEBI:30616"/>
        <dbReference type="ChEBI" id="CHEBI:57733"/>
        <dbReference type="ChEBI" id="CHEBI:203600"/>
        <dbReference type="ChEBI" id="CHEBI:456216"/>
        <dbReference type="EC" id="2.7.1.151"/>
    </reaction>
</comment>
<feature type="compositionally biased region" description="Polar residues" evidence="9">
    <location>
        <begin position="367"/>
        <end position="381"/>
    </location>
</feature>
<dbReference type="Gene3D" id="3.30.470.160">
    <property type="entry name" value="Inositol polyphosphate kinase"/>
    <property type="match status" value="1"/>
</dbReference>
<dbReference type="RefSeq" id="XP_008301716.1">
    <property type="nucleotide sequence ID" value="XM_008303494.1"/>
</dbReference>
<dbReference type="InterPro" id="IPR005522">
    <property type="entry name" value="IPK"/>
</dbReference>
<protein>
    <recommendedName>
        <fullName evidence="8">Kinase</fullName>
        <ecNumber evidence="8">2.7.-.-</ecNumber>
    </recommendedName>
</protein>
<evidence type="ECO:0000256" key="2">
    <source>
        <dbReference type="ARBA" id="ARBA00022679"/>
    </source>
</evidence>
<comment type="catalytic activity">
    <reaction evidence="7">
        <text>1D-myo-inositol 1,3,4,6-tetrakisphosphate + ATP = 1D-myo-inositol 1,3,4,5,6-pentakisphosphate + ADP + H(+)</text>
        <dbReference type="Rhea" id="RHEA:12717"/>
        <dbReference type="ChEBI" id="CHEBI:15378"/>
        <dbReference type="ChEBI" id="CHEBI:30616"/>
        <dbReference type="ChEBI" id="CHEBI:57660"/>
        <dbReference type="ChEBI" id="CHEBI:57733"/>
        <dbReference type="ChEBI" id="CHEBI:456216"/>
        <dbReference type="EC" id="2.7.1.140"/>
    </reaction>
</comment>
<proteinExistence type="inferred from homology"/>
<dbReference type="Proteomes" id="UP000694891">
    <property type="component" value="Unplaced"/>
</dbReference>
<dbReference type="Ensembl" id="ENSSPAT00000015197.1">
    <property type="protein sequence ID" value="ENSSPAP00000014954.1"/>
    <property type="gene ID" value="ENSSPAG00000011261.1"/>
</dbReference>
<dbReference type="CTD" id="790916"/>
<evidence type="ECO:0000256" key="5">
    <source>
        <dbReference type="ARBA" id="ARBA00022840"/>
    </source>
</evidence>
<reference evidence="12" key="2">
    <citation type="submission" date="2025-04" db="UniProtKB">
        <authorList>
            <consortium name="RefSeq"/>
        </authorList>
    </citation>
    <scope>IDENTIFICATION</scope>
</reference>
<keyword evidence="5" id="KW-0067">ATP-binding</keyword>
<sequence>MSTTQHQVMMESSLALGRLELTPSPAPVGVNLTPRLSGGAPAKDKSGQRAVGLQSPAHLNGCVPLSHQVAGHKYGVDKVGILQHPDGTVLKQLQPPPRGPRELQFYSMVYAEDCCDPCLLDLQNYLPKYYGTWSSPDSANDLYLKLEDVTRRFIKPCIMDVKLGQRSYDPFASQEKREQQIRKYPLMEEIGFLVLGMRVYKMCSDSFDTYDQHYGRGLVKETIKDGLAKFFHNGVSLRKDALSASIRRVQQILQWFESQQQLTFYASSLLFVYEGLSSPFSSSSLSSLLSSSTISPTTMKTTTMAGACERGGEGKAEQEGSGQEEGMAEYNNNNIQVAVPWDYSLATAIYTNHRKGGDHHSAKGHLHSSSGDGSFGQNTECSVSGDNISALWEEDNSAWKRRVELQQAPNGNGNKSQLEGEDEDEESKDRSSSRRREEQLKGRGGDAMDGGTGDMQVEVRMIDFAHVFPSDSHDHGYIYGLKHLLTVLEQMLCDAA</sequence>
<feature type="compositionally biased region" description="Basic and acidic residues" evidence="9">
    <location>
        <begin position="427"/>
        <end position="446"/>
    </location>
</feature>
<evidence type="ECO:0000256" key="1">
    <source>
        <dbReference type="ARBA" id="ARBA00007374"/>
    </source>
</evidence>
<dbReference type="PANTHER" id="PTHR12400:SF51">
    <property type="entry name" value="INOSITOL POLYPHOSPHATE MULTIKINASE"/>
    <property type="match status" value="1"/>
</dbReference>
<evidence type="ECO:0000313" key="12">
    <source>
        <dbReference type="RefSeq" id="XP_008301716.1"/>
    </source>
</evidence>
<dbReference type="GeneID" id="103373581"/>
<keyword evidence="11" id="KW-1185">Reference proteome</keyword>
<organism evidence="10">
    <name type="scientific">Stegastes partitus</name>
    <name type="common">bicolor damselfish</name>
    <dbReference type="NCBI Taxonomy" id="144197"/>
    <lineage>
        <taxon>Eukaryota</taxon>
        <taxon>Metazoa</taxon>
        <taxon>Chordata</taxon>
        <taxon>Craniata</taxon>
        <taxon>Vertebrata</taxon>
        <taxon>Euteleostomi</taxon>
        <taxon>Actinopterygii</taxon>
        <taxon>Neopterygii</taxon>
        <taxon>Teleostei</taxon>
        <taxon>Neoteleostei</taxon>
        <taxon>Acanthomorphata</taxon>
        <taxon>Ovalentaria</taxon>
        <taxon>Pomacentridae</taxon>
        <taxon>Stegastes</taxon>
    </lineage>
</organism>
<dbReference type="SUPFAM" id="SSF56104">
    <property type="entry name" value="SAICAR synthase-like"/>
    <property type="match status" value="1"/>
</dbReference>
<dbReference type="GO" id="GO:0008440">
    <property type="term" value="F:inositol-1,4,5-trisphosphate 3-kinase activity"/>
    <property type="evidence" value="ECO:0007669"/>
    <property type="project" value="TreeGrafter"/>
</dbReference>
<name>A0A3B5AAL4_9TELE</name>
<dbReference type="OrthoDB" id="338650at2759"/>
<dbReference type="GeneTree" id="ENSGT00940000155309"/>
<dbReference type="Pfam" id="PF03770">
    <property type="entry name" value="IPK"/>
    <property type="match status" value="1"/>
</dbReference>
<evidence type="ECO:0000256" key="3">
    <source>
        <dbReference type="ARBA" id="ARBA00022741"/>
    </source>
</evidence>
<feature type="compositionally biased region" description="Basic residues" evidence="9">
    <location>
        <begin position="355"/>
        <end position="366"/>
    </location>
</feature>
<feature type="compositionally biased region" description="Polar residues" evidence="9">
    <location>
        <begin position="407"/>
        <end position="417"/>
    </location>
</feature>
<keyword evidence="3" id="KW-0547">Nucleotide-binding</keyword>
<feature type="region of interest" description="Disordered" evidence="9">
    <location>
        <begin position="405"/>
        <end position="453"/>
    </location>
</feature>
<dbReference type="GO" id="GO:0005524">
    <property type="term" value="F:ATP binding"/>
    <property type="evidence" value="ECO:0007669"/>
    <property type="project" value="UniProtKB-KW"/>
</dbReference>
<dbReference type="PANTHER" id="PTHR12400">
    <property type="entry name" value="INOSITOL POLYPHOSPHATE KINASE"/>
    <property type="match status" value="1"/>
</dbReference>
<evidence type="ECO:0000256" key="9">
    <source>
        <dbReference type="SAM" id="MobiDB-lite"/>
    </source>
</evidence>
<evidence type="ECO:0000256" key="8">
    <source>
        <dbReference type="RuleBase" id="RU363090"/>
    </source>
</evidence>
<feature type="region of interest" description="Disordered" evidence="9">
    <location>
        <begin position="306"/>
        <end position="325"/>
    </location>
</feature>
<evidence type="ECO:0000313" key="11">
    <source>
        <dbReference type="Proteomes" id="UP000694891"/>
    </source>
</evidence>
<dbReference type="GO" id="GO:0005634">
    <property type="term" value="C:nucleus"/>
    <property type="evidence" value="ECO:0007669"/>
    <property type="project" value="TreeGrafter"/>
</dbReference>
<accession>A0A3B5AAL4</accession>
<keyword evidence="2 8" id="KW-0808">Transferase</keyword>
<dbReference type="GO" id="GO:0032958">
    <property type="term" value="P:inositol phosphate biosynthetic process"/>
    <property type="evidence" value="ECO:0007669"/>
    <property type="project" value="InterPro"/>
</dbReference>
<dbReference type="EC" id="2.7.-.-" evidence="8"/>
<dbReference type="AlphaFoldDB" id="A0A3B5AAL4"/>
<dbReference type="GO" id="GO:0005737">
    <property type="term" value="C:cytoplasm"/>
    <property type="evidence" value="ECO:0007669"/>
    <property type="project" value="TreeGrafter"/>
</dbReference>
<reference evidence="10" key="1">
    <citation type="submission" date="2023-09" db="UniProtKB">
        <authorList>
            <consortium name="Ensembl"/>
        </authorList>
    </citation>
    <scope>IDENTIFICATION</scope>
</reference>
<evidence type="ECO:0000256" key="4">
    <source>
        <dbReference type="ARBA" id="ARBA00022777"/>
    </source>
</evidence>
<gene>
    <name evidence="12" type="primary">ipmk</name>
</gene>
<dbReference type="GO" id="GO:0051765">
    <property type="term" value="F:inositol tetrakisphosphate kinase activity"/>
    <property type="evidence" value="ECO:0007669"/>
    <property type="project" value="TreeGrafter"/>
</dbReference>
<feature type="region of interest" description="Disordered" evidence="9">
    <location>
        <begin position="355"/>
        <end position="381"/>
    </location>
</feature>
<dbReference type="STRING" id="144197.ENSSPAP00000014954"/>
<keyword evidence="4 8" id="KW-0418">Kinase</keyword>
<evidence type="ECO:0000256" key="6">
    <source>
        <dbReference type="ARBA" id="ARBA00036164"/>
    </source>
</evidence>
<evidence type="ECO:0000256" key="7">
    <source>
        <dbReference type="ARBA" id="ARBA00036525"/>
    </source>
</evidence>